<evidence type="ECO:0000256" key="5">
    <source>
        <dbReference type="ARBA" id="ARBA00023002"/>
    </source>
</evidence>
<evidence type="ECO:0000256" key="4">
    <source>
        <dbReference type="ARBA" id="ARBA00022723"/>
    </source>
</evidence>
<keyword evidence="10" id="KW-1185">Reference proteome</keyword>
<name>A0A2K1QYI7_9PEZI</name>
<dbReference type="PANTHER" id="PTHR33577">
    <property type="entry name" value="STERIGMATOCYSTIN BIOSYNTHESIS PEROXIDASE STCC-RELATED"/>
    <property type="match status" value="1"/>
</dbReference>
<dbReference type="PROSITE" id="PS51405">
    <property type="entry name" value="HEME_HALOPEROXIDASE"/>
    <property type="match status" value="1"/>
</dbReference>
<dbReference type="InterPro" id="IPR000028">
    <property type="entry name" value="Chloroperoxidase"/>
</dbReference>
<organism evidence="9 10">
    <name type="scientific">Sphaceloma murrayae</name>
    <dbReference type="NCBI Taxonomy" id="2082308"/>
    <lineage>
        <taxon>Eukaryota</taxon>
        <taxon>Fungi</taxon>
        <taxon>Dikarya</taxon>
        <taxon>Ascomycota</taxon>
        <taxon>Pezizomycotina</taxon>
        <taxon>Dothideomycetes</taxon>
        <taxon>Dothideomycetidae</taxon>
        <taxon>Myriangiales</taxon>
        <taxon>Elsinoaceae</taxon>
        <taxon>Sphaceloma</taxon>
    </lineage>
</organism>
<sequence length="191" mass="20992">MDYDTMLVVGEPALRTSTTGDTTTFHLHDLAQHCPQAIEHDGSMSRADAYAGNPNDFCPSAWARTLRNWGEAAKIDIPTAGRELAERFAYSSKHNPEFDASFARQGSLLQYALLMSAFGDYSALDKGLVRYLFEKERLPLELGWQPTNKLRYQISLAIALKIGATLGGSPVSDGSLPERAVALTRLEATRV</sequence>
<keyword evidence="6" id="KW-0408">Iron</keyword>
<dbReference type="STRING" id="2082308.A0A2K1QYI7"/>
<evidence type="ECO:0000256" key="7">
    <source>
        <dbReference type="ARBA" id="ARBA00025795"/>
    </source>
</evidence>
<comment type="similarity">
    <text evidence="7">Belongs to the chloroperoxidase family.</text>
</comment>
<evidence type="ECO:0000256" key="3">
    <source>
        <dbReference type="ARBA" id="ARBA00022617"/>
    </source>
</evidence>
<evidence type="ECO:0000259" key="8">
    <source>
        <dbReference type="PROSITE" id="PS51405"/>
    </source>
</evidence>
<evidence type="ECO:0000256" key="2">
    <source>
        <dbReference type="ARBA" id="ARBA00022559"/>
    </source>
</evidence>
<dbReference type="InterPro" id="IPR036851">
    <property type="entry name" value="Chloroperoxidase-like_sf"/>
</dbReference>
<dbReference type="EMBL" id="NKHZ01000025">
    <property type="protein sequence ID" value="PNS20097.1"/>
    <property type="molecule type" value="Genomic_DNA"/>
</dbReference>
<dbReference type="PANTHER" id="PTHR33577:SF19">
    <property type="entry name" value="HEME HALOPEROXIDASE FAMILY PROFILE DOMAIN-CONTAINING PROTEIN-RELATED"/>
    <property type="match status" value="1"/>
</dbReference>
<keyword evidence="4" id="KW-0479">Metal-binding</keyword>
<protein>
    <submittedName>
        <fullName evidence="9">Chitin synthase 4</fullName>
    </submittedName>
</protein>
<dbReference type="OrthoDB" id="407298at2759"/>
<evidence type="ECO:0000313" key="9">
    <source>
        <dbReference type="EMBL" id="PNS20097.1"/>
    </source>
</evidence>
<keyword evidence="2" id="KW-0575">Peroxidase</keyword>
<proteinExistence type="inferred from homology"/>
<evidence type="ECO:0000313" key="10">
    <source>
        <dbReference type="Proteomes" id="UP000243797"/>
    </source>
</evidence>
<dbReference type="GO" id="GO:0046872">
    <property type="term" value="F:metal ion binding"/>
    <property type="evidence" value="ECO:0007669"/>
    <property type="project" value="UniProtKB-KW"/>
</dbReference>
<accession>A0A2K1QYI7</accession>
<dbReference type="Pfam" id="PF01328">
    <property type="entry name" value="Peroxidase_2"/>
    <property type="match status" value="1"/>
</dbReference>
<reference evidence="9 10" key="1">
    <citation type="submission" date="2017-06" db="EMBL/GenBank/DDBJ databases">
        <title>Draft genome sequence of a variant of Elsinoe murrayae.</title>
        <authorList>
            <person name="Cheng Q."/>
        </authorList>
    </citation>
    <scope>NUCLEOTIDE SEQUENCE [LARGE SCALE GENOMIC DNA]</scope>
    <source>
        <strain evidence="9 10">CQ-2017a</strain>
    </source>
</reference>
<keyword evidence="5" id="KW-0560">Oxidoreductase</keyword>
<dbReference type="InParanoid" id="A0A2K1QYI7"/>
<evidence type="ECO:0000256" key="6">
    <source>
        <dbReference type="ARBA" id="ARBA00023004"/>
    </source>
</evidence>
<dbReference type="Gene3D" id="1.10.489.10">
    <property type="entry name" value="Chloroperoxidase-like"/>
    <property type="match status" value="1"/>
</dbReference>
<dbReference type="GO" id="GO:0004601">
    <property type="term" value="F:peroxidase activity"/>
    <property type="evidence" value="ECO:0007669"/>
    <property type="project" value="UniProtKB-KW"/>
</dbReference>
<keyword evidence="3" id="KW-0349">Heme</keyword>
<feature type="domain" description="Heme haloperoxidase family profile" evidence="8">
    <location>
        <begin position="1"/>
        <end position="164"/>
    </location>
</feature>
<evidence type="ECO:0000256" key="1">
    <source>
        <dbReference type="ARBA" id="ARBA00001970"/>
    </source>
</evidence>
<comment type="caution">
    <text evidence="9">The sequence shown here is derived from an EMBL/GenBank/DDBJ whole genome shotgun (WGS) entry which is preliminary data.</text>
</comment>
<comment type="cofactor">
    <cofactor evidence="1">
        <name>heme b</name>
        <dbReference type="ChEBI" id="CHEBI:60344"/>
    </cofactor>
</comment>
<dbReference type="AlphaFoldDB" id="A0A2K1QYI7"/>
<dbReference type="Proteomes" id="UP000243797">
    <property type="component" value="Unassembled WGS sequence"/>
</dbReference>
<gene>
    <name evidence="9" type="ORF">CAC42_5547</name>
</gene>